<evidence type="ECO:0000259" key="6">
    <source>
        <dbReference type="PROSITE" id="PS51160"/>
    </source>
</evidence>
<dbReference type="HOGENOM" id="CLU_141932_1_1_7"/>
<protein>
    <recommendedName>
        <fullName evidence="2">acylphosphatase</fullName>
        <ecNumber evidence="2">3.6.1.7</ecNumber>
    </recommendedName>
</protein>
<comment type="catalytic activity">
    <reaction evidence="3">
        <text>an acyl phosphate + H2O = a carboxylate + phosphate + H(+)</text>
        <dbReference type="Rhea" id="RHEA:14965"/>
        <dbReference type="ChEBI" id="CHEBI:15377"/>
        <dbReference type="ChEBI" id="CHEBI:15378"/>
        <dbReference type="ChEBI" id="CHEBI:29067"/>
        <dbReference type="ChEBI" id="CHEBI:43474"/>
        <dbReference type="ChEBI" id="CHEBI:59918"/>
        <dbReference type="EC" id="3.6.1.7"/>
    </reaction>
</comment>
<comment type="similarity">
    <text evidence="1 5">Belongs to the acylphosphatase family.</text>
</comment>
<keyword evidence="8" id="KW-1185">Reference proteome</keyword>
<dbReference type="AlphaFoldDB" id="E6VV09"/>
<dbReference type="InterPro" id="IPR001792">
    <property type="entry name" value="Acylphosphatase-like_dom"/>
</dbReference>
<evidence type="ECO:0000256" key="4">
    <source>
        <dbReference type="PROSITE-ProRule" id="PRU00520"/>
    </source>
</evidence>
<evidence type="ECO:0000313" key="7">
    <source>
        <dbReference type="EMBL" id="ADU63517.1"/>
    </source>
</evidence>
<dbReference type="PANTHER" id="PTHR47268">
    <property type="entry name" value="ACYLPHOSPHATASE"/>
    <property type="match status" value="1"/>
</dbReference>
<dbReference type="KEGG" id="das:Daes_2514"/>
<evidence type="ECO:0000256" key="2">
    <source>
        <dbReference type="ARBA" id="ARBA00012150"/>
    </source>
</evidence>
<evidence type="ECO:0000313" key="8">
    <source>
        <dbReference type="Proteomes" id="UP000002191"/>
    </source>
</evidence>
<dbReference type="eggNOG" id="COG1254">
    <property type="taxonomic scope" value="Bacteria"/>
</dbReference>
<dbReference type="SUPFAM" id="SSF54975">
    <property type="entry name" value="Acylphosphatase/BLUF domain-like"/>
    <property type="match status" value="1"/>
</dbReference>
<proteinExistence type="inferred from homology"/>
<evidence type="ECO:0000256" key="3">
    <source>
        <dbReference type="ARBA" id="ARBA00047645"/>
    </source>
</evidence>
<dbReference type="GO" id="GO:0003998">
    <property type="term" value="F:acylphosphatase activity"/>
    <property type="evidence" value="ECO:0007669"/>
    <property type="project" value="UniProtKB-EC"/>
</dbReference>
<reference evidence="7 8" key="2">
    <citation type="journal article" date="2014" name="Genome Announc.">
        <title>Complete Genome Sequence of the Subsurface, Mesophilic Sulfate-Reducing Bacterium Desulfovibrio aespoeensis Aspo-2.</title>
        <authorList>
            <person name="Pedersen K."/>
            <person name="Bengtsson A."/>
            <person name="Edlund J."/>
            <person name="Rabe L."/>
            <person name="Hazen T."/>
            <person name="Chakraborty R."/>
            <person name="Goodwin L."/>
            <person name="Shapiro N."/>
        </authorList>
    </citation>
    <scope>NUCLEOTIDE SEQUENCE [LARGE SCALE GENOMIC DNA]</scope>
    <source>
        <strain evidence="8">ATCC 700646 / DSM 10631 / Aspo-2</strain>
    </source>
</reference>
<reference evidence="8" key="1">
    <citation type="submission" date="2010-12" db="EMBL/GenBank/DDBJ databases">
        <title>Complete sequence of Desulfovibrio aespoeensis Aspo-2.</title>
        <authorList>
            <consortium name="US DOE Joint Genome Institute"/>
            <person name="Lucas S."/>
            <person name="Copeland A."/>
            <person name="Lapidus A."/>
            <person name="Cheng J.-F."/>
            <person name="Goodwin L."/>
            <person name="Pitluck S."/>
            <person name="Chertkov O."/>
            <person name="Misra M."/>
            <person name="Detter J.C."/>
            <person name="Han C."/>
            <person name="Tapia R."/>
            <person name="Land M."/>
            <person name="Hauser L."/>
            <person name="Kyrpides N."/>
            <person name="Ivanova N."/>
            <person name="Ovchinnikova G."/>
            <person name="Pedersen K."/>
            <person name="Jagevall S."/>
            <person name="Hazen T."/>
            <person name="Woyke T."/>
        </authorList>
    </citation>
    <scope>NUCLEOTIDE SEQUENCE [LARGE SCALE GENOMIC DNA]</scope>
    <source>
        <strain evidence="8">ATCC 700646 / DSM 10631 / Aspo-2</strain>
    </source>
</reference>
<dbReference type="STRING" id="643562.Daes_2514"/>
<dbReference type="Gene3D" id="3.30.70.100">
    <property type="match status" value="1"/>
</dbReference>
<dbReference type="InterPro" id="IPR036046">
    <property type="entry name" value="Acylphosphatase-like_dom_sf"/>
</dbReference>
<dbReference type="PANTHER" id="PTHR47268:SF4">
    <property type="entry name" value="ACYLPHOSPHATASE"/>
    <property type="match status" value="1"/>
</dbReference>
<dbReference type="InterPro" id="IPR020456">
    <property type="entry name" value="Acylphosphatase"/>
</dbReference>
<evidence type="ECO:0000256" key="1">
    <source>
        <dbReference type="ARBA" id="ARBA00005614"/>
    </source>
</evidence>
<feature type="domain" description="Acylphosphatase-like" evidence="6">
    <location>
        <begin position="3"/>
        <end position="90"/>
    </location>
</feature>
<dbReference type="RefSeq" id="WP_013515429.1">
    <property type="nucleotide sequence ID" value="NC_014844.1"/>
</dbReference>
<accession>E6VV09</accession>
<dbReference type="Pfam" id="PF00708">
    <property type="entry name" value="Acylphosphatase"/>
    <property type="match status" value="1"/>
</dbReference>
<dbReference type="EMBL" id="CP002431">
    <property type="protein sequence ID" value="ADU63517.1"/>
    <property type="molecule type" value="Genomic_DNA"/>
</dbReference>
<comment type="caution">
    <text evidence="4">Lacks conserved residue(s) required for the propagation of feature annotation.</text>
</comment>
<evidence type="ECO:0000256" key="5">
    <source>
        <dbReference type="RuleBase" id="RU004168"/>
    </source>
</evidence>
<sequence length="90" mass="9996">MKSYTCIVEGKVTGGKFQSWVLSTAQRLELKGWVRNINDGKAEILVQGNPDSYAVLQAALKTEAPVPDLKAVTCTVIEYDKVHERFEVRG</sequence>
<dbReference type="Proteomes" id="UP000002191">
    <property type="component" value="Chromosome"/>
</dbReference>
<dbReference type="PROSITE" id="PS51160">
    <property type="entry name" value="ACYLPHOSPHATASE_3"/>
    <property type="match status" value="1"/>
</dbReference>
<dbReference type="EC" id="3.6.1.7" evidence="2"/>
<dbReference type="OrthoDB" id="5295388at2"/>
<name>E6VV09_PSEA9</name>
<organism evidence="7 8">
    <name type="scientific">Pseudodesulfovibrio aespoeensis (strain ATCC 700646 / DSM 10631 / Aspo-2)</name>
    <name type="common">Desulfovibrio aespoeensis</name>
    <dbReference type="NCBI Taxonomy" id="643562"/>
    <lineage>
        <taxon>Bacteria</taxon>
        <taxon>Pseudomonadati</taxon>
        <taxon>Thermodesulfobacteriota</taxon>
        <taxon>Desulfovibrionia</taxon>
        <taxon>Desulfovibrionales</taxon>
        <taxon>Desulfovibrionaceae</taxon>
    </lineage>
</organism>
<gene>
    <name evidence="7" type="ordered locus">Daes_2514</name>
</gene>